<evidence type="ECO:0000259" key="2">
    <source>
        <dbReference type="Pfam" id="PF04892"/>
    </source>
</evidence>
<comment type="caution">
    <text evidence="3">The sequence shown here is derived from an EMBL/GenBank/DDBJ whole genome shotgun (WGS) entry which is preliminary data.</text>
</comment>
<proteinExistence type="predicted"/>
<protein>
    <submittedName>
        <fullName evidence="3">VanZ family protein</fullName>
    </submittedName>
</protein>
<feature type="transmembrane region" description="Helical" evidence="1">
    <location>
        <begin position="113"/>
        <end position="132"/>
    </location>
</feature>
<keyword evidence="4" id="KW-1185">Reference proteome</keyword>
<name>A0A9X2M826_9FIRM</name>
<dbReference type="InterPro" id="IPR053150">
    <property type="entry name" value="Teicoplanin_resist-assoc"/>
</dbReference>
<dbReference type="Proteomes" id="UP001140817">
    <property type="component" value="Unassembled WGS sequence"/>
</dbReference>
<dbReference type="Pfam" id="PF04892">
    <property type="entry name" value="VanZ"/>
    <property type="match status" value="1"/>
</dbReference>
<sequence length="206" mass="23817">MYFIILVYKNGFGKYIEGVGTDMITQYIWEGVSILNRSILVGSIIYLIILIGLYLTKKRRKFEIKQIIPEILLNVYTIVLLRITGIIGIKFYFDYIMSGFYNLNLIPFRDVSIMMVFLNFLLFILYGVLLPCIFKKLIYSWKKVFIIGFITSLSIEVLQSFGGRFAEIDDVLMNSIGTLVGFMVYTHITNNILRHENLIKGCDPSV</sequence>
<feature type="transmembrane region" description="Helical" evidence="1">
    <location>
        <begin position="34"/>
        <end position="55"/>
    </location>
</feature>
<dbReference type="PANTHER" id="PTHR36834">
    <property type="entry name" value="MEMBRANE PROTEIN-RELATED"/>
    <property type="match status" value="1"/>
</dbReference>
<organism evidence="3 4">
    <name type="scientific">Terrisporobacter muris</name>
    <dbReference type="NCBI Taxonomy" id="2963284"/>
    <lineage>
        <taxon>Bacteria</taxon>
        <taxon>Bacillati</taxon>
        <taxon>Bacillota</taxon>
        <taxon>Clostridia</taxon>
        <taxon>Peptostreptococcales</taxon>
        <taxon>Peptostreptococcaceae</taxon>
        <taxon>Terrisporobacter</taxon>
    </lineage>
</organism>
<evidence type="ECO:0000313" key="3">
    <source>
        <dbReference type="EMBL" id="MCR1821569.1"/>
    </source>
</evidence>
<feature type="domain" description="VanZ-like" evidence="2">
    <location>
        <begin position="76"/>
        <end position="186"/>
    </location>
</feature>
<feature type="transmembrane region" description="Helical" evidence="1">
    <location>
        <begin position="171"/>
        <end position="188"/>
    </location>
</feature>
<keyword evidence="1" id="KW-0472">Membrane</keyword>
<accession>A0A9X2M826</accession>
<evidence type="ECO:0000256" key="1">
    <source>
        <dbReference type="SAM" id="Phobius"/>
    </source>
</evidence>
<evidence type="ECO:0000313" key="4">
    <source>
        <dbReference type="Proteomes" id="UP001140817"/>
    </source>
</evidence>
<keyword evidence="1" id="KW-1133">Transmembrane helix</keyword>
<keyword evidence="1" id="KW-0812">Transmembrane</keyword>
<reference evidence="3" key="1">
    <citation type="submission" date="2022-07" db="EMBL/GenBank/DDBJ databases">
        <title>Enhanced cultured diversity of the mouse gut microbiota enables custom-made synthetic communities.</title>
        <authorList>
            <person name="Afrizal A."/>
        </authorList>
    </citation>
    <scope>NUCLEOTIDE SEQUENCE</scope>
    <source>
        <strain evidence="3">DSM 29186</strain>
    </source>
</reference>
<dbReference type="InterPro" id="IPR006976">
    <property type="entry name" value="VanZ-like"/>
</dbReference>
<gene>
    <name evidence="3" type="ORF">NSA58_02110</name>
</gene>
<feature type="transmembrane region" description="Helical" evidence="1">
    <location>
        <begin position="144"/>
        <end position="165"/>
    </location>
</feature>
<dbReference type="EMBL" id="JANKBY010000013">
    <property type="protein sequence ID" value="MCR1821569.1"/>
    <property type="molecule type" value="Genomic_DNA"/>
</dbReference>
<dbReference type="AlphaFoldDB" id="A0A9X2M826"/>
<feature type="transmembrane region" description="Helical" evidence="1">
    <location>
        <begin position="67"/>
        <end position="93"/>
    </location>
</feature>
<dbReference type="PANTHER" id="PTHR36834:SF1">
    <property type="entry name" value="INTEGRAL MEMBRANE PROTEIN"/>
    <property type="match status" value="1"/>
</dbReference>